<dbReference type="AlphaFoldDB" id="A0A1W4XME5"/>
<dbReference type="RefSeq" id="XP_018333555.1">
    <property type="nucleotide sequence ID" value="XM_018478053.2"/>
</dbReference>
<dbReference type="STRING" id="224129.A0A1W4XME5"/>
<dbReference type="GeneID" id="108742744"/>
<dbReference type="OrthoDB" id="432281at2759"/>
<proteinExistence type="inferred from homology"/>
<name>A0A1W4XME5_AGRPL</name>
<organism evidence="3 4">
    <name type="scientific">Agrilus planipennis</name>
    <name type="common">Emerald ash borer</name>
    <name type="synonym">Agrilus marcopoli</name>
    <dbReference type="NCBI Taxonomy" id="224129"/>
    <lineage>
        <taxon>Eukaryota</taxon>
        <taxon>Metazoa</taxon>
        <taxon>Ecdysozoa</taxon>
        <taxon>Arthropoda</taxon>
        <taxon>Hexapoda</taxon>
        <taxon>Insecta</taxon>
        <taxon>Pterygota</taxon>
        <taxon>Neoptera</taxon>
        <taxon>Endopterygota</taxon>
        <taxon>Coleoptera</taxon>
        <taxon>Polyphaga</taxon>
        <taxon>Elateriformia</taxon>
        <taxon>Buprestoidea</taxon>
        <taxon>Buprestidae</taxon>
        <taxon>Agrilinae</taxon>
        <taxon>Agrilus</taxon>
    </lineage>
</organism>
<dbReference type="PANTHER" id="PTHR23356:SF16">
    <property type="entry name" value="DPY30 DOMAIN CONTAINING 2"/>
    <property type="match status" value="1"/>
</dbReference>
<dbReference type="Proteomes" id="UP000192223">
    <property type="component" value="Unplaced"/>
</dbReference>
<comment type="similarity">
    <text evidence="1">Belongs to the dpy-30 family.</text>
</comment>
<dbReference type="PANTHER" id="PTHR23356">
    <property type="entry name" value="DPY30-RELATED"/>
    <property type="match status" value="1"/>
</dbReference>
<dbReference type="CDD" id="cd22966">
    <property type="entry name" value="DD_DYDC-like"/>
    <property type="match status" value="1"/>
</dbReference>
<evidence type="ECO:0000256" key="1">
    <source>
        <dbReference type="ARBA" id="ARBA00010849"/>
    </source>
</evidence>
<accession>A0A1W4XME5</accession>
<feature type="coiled-coil region" evidence="2">
    <location>
        <begin position="226"/>
        <end position="253"/>
    </location>
</feature>
<dbReference type="InterPro" id="IPR037856">
    <property type="entry name" value="Sdc1/DPY30"/>
</dbReference>
<keyword evidence="2" id="KW-0175">Coiled coil</keyword>
<dbReference type="InterPro" id="IPR049630">
    <property type="entry name" value="DYDC-like_DD"/>
</dbReference>
<dbReference type="Pfam" id="PF05186">
    <property type="entry name" value="Dpy-30"/>
    <property type="match status" value="1"/>
</dbReference>
<protein>
    <submittedName>
        <fullName evidence="4">Uncharacterized protein LOC108742744</fullName>
    </submittedName>
</protein>
<evidence type="ECO:0000256" key="2">
    <source>
        <dbReference type="SAM" id="Coils"/>
    </source>
</evidence>
<gene>
    <name evidence="4" type="primary">LOC108742744</name>
</gene>
<dbReference type="InterPro" id="IPR007858">
    <property type="entry name" value="Dpy-30_motif"/>
</dbReference>
<keyword evidence="3" id="KW-1185">Reference proteome</keyword>
<reference evidence="4" key="1">
    <citation type="submission" date="2025-08" db="UniProtKB">
        <authorList>
            <consortium name="RefSeq"/>
        </authorList>
    </citation>
    <scope>IDENTIFICATION</scope>
    <source>
        <tissue evidence="4">Entire body</tissue>
    </source>
</reference>
<sequence length="393" mass="46299">MSRQQQSPSKYSKLKVKKCTENDSLRELFINKYLQDQPAEDETTQVVEEDVKELVITLTIQVVDMHIKFEREIKTIERKIGRAWRAPETATCAIEALAKKIITKKTNYASILTSMHILRKKYRDKYLEPIPEKDEKIQELSAIFQVMKDTMALQKTLDSCIKDFNEMERKMCWLNKILNMDKTEVLLGRNIDDFDYYEICGEKKSTIPTKEDELKPESERSTISLKSKETIEIEEYEEICEEISEQISSEEEISDIPKTTEEVYYLKEIFGKPLTMALTEIMIRQPRDPVQYLAHWLMKYRYNRFCSGIVDENQVDLIMLEREADMRAKLLRLLEDEARTAIYAAIEKAEEIGSENVRQRLAQQLEMERTDEAQRALLKELMRIQGEQMNLEQ</sequence>
<dbReference type="KEGG" id="apln:108742744"/>
<evidence type="ECO:0000313" key="3">
    <source>
        <dbReference type="Proteomes" id="UP000192223"/>
    </source>
</evidence>
<dbReference type="GO" id="GO:0048188">
    <property type="term" value="C:Set1C/COMPASS complex"/>
    <property type="evidence" value="ECO:0007669"/>
    <property type="project" value="InterPro"/>
</dbReference>
<dbReference type="Gene3D" id="1.20.890.10">
    <property type="entry name" value="cAMP-dependent protein kinase regulatory subunit, dimerization-anchoring domain"/>
    <property type="match status" value="1"/>
</dbReference>
<evidence type="ECO:0000313" key="4">
    <source>
        <dbReference type="RefSeq" id="XP_018333555.1"/>
    </source>
</evidence>
<dbReference type="InParanoid" id="A0A1W4XME5"/>